<evidence type="ECO:0000313" key="9">
    <source>
        <dbReference type="Proteomes" id="UP001391051"/>
    </source>
</evidence>
<dbReference type="InterPro" id="IPR008253">
    <property type="entry name" value="Marvel"/>
</dbReference>
<sequence>MLSFIAMAVRGLLLLSAAVVLGLSVSNAKYQVFGNPPPETSFGSFTGAFGVLVSLVGLAALFIDKIPTFFVMAADALASIFFLAGGIALTLAMKDVSSCTGGDRFGDYQRVTNKLLNGGCTDGGNDVTYCGIGSSPHPLEELHGRCQRVQADYVFEFIGFIFGLVIIGLGWVLHKKGGGGTRSYV</sequence>
<feature type="domain" description="MARVEL" evidence="7">
    <location>
        <begin position="7"/>
        <end position="165"/>
    </location>
</feature>
<gene>
    <name evidence="8" type="ORF">PG986_001758</name>
</gene>
<feature type="transmembrane region" description="Helical" evidence="5">
    <location>
        <begin position="153"/>
        <end position="173"/>
    </location>
</feature>
<feature type="chain" id="PRO_5045398199" description="MARVEL domain-containing protein" evidence="6">
    <location>
        <begin position="23"/>
        <end position="185"/>
    </location>
</feature>
<keyword evidence="6" id="KW-0732">Signal</keyword>
<evidence type="ECO:0000256" key="5">
    <source>
        <dbReference type="SAM" id="Phobius"/>
    </source>
</evidence>
<evidence type="ECO:0000256" key="2">
    <source>
        <dbReference type="ARBA" id="ARBA00022692"/>
    </source>
</evidence>
<dbReference type="PANTHER" id="PTHR28165">
    <property type="entry name" value="NON-CLASSICAL EXPORT PROTEIN 2-RELATED"/>
    <property type="match status" value="1"/>
</dbReference>
<feature type="transmembrane region" description="Helical" evidence="5">
    <location>
        <begin position="70"/>
        <end position="93"/>
    </location>
</feature>
<evidence type="ECO:0000256" key="4">
    <source>
        <dbReference type="ARBA" id="ARBA00023136"/>
    </source>
</evidence>
<evidence type="ECO:0000259" key="7">
    <source>
        <dbReference type="Pfam" id="PF01284"/>
    </source>
</evidence>
<dbReference type="RefSeq" id="XP_066706873.1">
    <property type="nucleotide sequence ID" value="XM_066837980.1"/>
</dbReference>
<keyword evidence="4 5" id="KW-0472">Membrane</keyword>
<dbReference type="Pfam" id="PF01284">
    <property type="entry name" value="MARVEL"/>
    <property type="match status" value="1"/>
</dbReference>
<dbReference type="GeneID" id="92071042"/>
<feature type="transmembrane region" description="Helical" evidence="5">
    <location>
        <begin position="44"/>
        <end position="63"/>
    </location>
</feature>
<accession>A0ABR1QXQ6</accession>
<evidence type="ECO:0000256" key="3">
    <source>
        <dbReference type="ARBA" id="ARBA00022989"/>
    </source>
</evidence>
<dbReference type="PANTHER" id="PTHR28165:SF2">
    <property type="entry name" value="MARVEL DOMAIN-CONTAINING PROTEIN"/>
    <property type="match status" value="1"/>
</dbReference>
<evidence type="ECO:0000256" key="6">
    <source>
        <dbReference type="SAM" id="SignalP"/>
    </source>
</evidence>
<dbReference type="InterPro" id="IPR052649">
    <property type="entry name" value="NCE102-like"/>
</dbReference>
<reference evidence="8 9" key="1">
    <citation type="submission" date="2023-01" db="EMBL/GenBank/DDBJ databases">
        <title>Analysis of 21 Apiospora genomes using comparative genomics revels a genus with tremendous synthesis potential of carbohydrate active enzymes and secondary metabolites.</title>
        <authorList>
            <person name="Sorensen T."/>
        </authorList>
    </citation>
    <scope>NUCLEOTIDE SEQUENCE [LARGE SCALE GENOMIC DNA]</scope>
    <source>
        <strain evidence="8 9">CBS 24483</strain>
    </source>
</reference>
<dbReference type="Proteomes" id="UP001391051">
    <property type="component" value="Unassembled WGS sequence"/>
</dbReference>
<dbReference type="EMBL" id="JAQQWE010000001">
    <property type="protein sequence ID" value="KAK7967481.1"/>
    <property type="molecule type" value="Genomic_DNA"/>
</dbReference>
<keyword evidence="3 5" id="KW-1133">Transmembrane helix</keyword>
<keyword evidence="2 5" id="KW-0812">Transmembrane</keyword>
<protein>
    <recommendedName>
        <fullName evidence="7">MARVEL domain-containing protein</fullName>
    </recommendedName>
</protein>
<name>A0ABR1QXQ6_9PEZI</name>
<feature type="signal peptide" evidence="6">
    <location>
        <begin position="1"/>
        <end position="22"/>
    </location>
</feature>
<evidence type="ECO:0000313" key="8">
    <source>
        <dbReference type="EMBL" id="KAK7967481.1"/>
    </source>
</evidence>
<comment type="caution">
    <text evidence="8">The sequence shown here is derived from an EMBL/GenBank/DDBJ whole genome shotgun (WGS) entry which is preliminary data.</text>
</comment>
<keyword evidence="9" id="KW-1185">Reference proteome</keyword>
<organism evidence="8 9">
    <name type="scientific">Apiospora aurea</name>
    <dbReference type="NCBI Taxonomy" id="335848"/>
    <lineage>
        <taxon>Eukaryota</taxon>
        <taxon>Fungi</taxon>
        <taxon>Dikarya</taxon>
        <taxon>Ascomycota</taxon>
        <taxon>Pezizomycotina</taxon>
        <taxon>Sordariomycetes</taxon>
        <taxon>Xylariomycetidae</taxon>
        <taxon>Amphisphaeriales</taxon>
        <taxon>Apiosporaceae</taxon>
        <taxon>Apiospora</taxon>
    </lineage>
</organism>
<proteinExistence type="predicted"/>
<comment type="subcellular location">
    <subcellularLocation>
        <location evidence="1">Membrane</location>
        <topology evidence="1">Multi-pass membrane protein</topology>
    </subcellularLocation>
</comment>
<evidence type="ECO:0000256" key="1">
    <source>
        <dbReference type="ARBA" id="ARBA00004141"/>
    </source>
</evidence>